<protein>
    <submittedName>
        <fullName evidence="2">Uncharacterized protein</fullName>
    </submittedName>
</protein>
<feature type="compositionally biased region" description="Low complexity" evidence="1">
    <location>
        <begin position="257"/>
        <end position="266"/>
    </location>
</feature>
<gene>
    <name evidence="2" type="ORF">ACJ72_00018</name>
</gene>
<proteinExistence type="predicted"/>
<feature type="region of interest" description="Disordered" evidence="1">
    <location>
        <begin position="372"/>
        <end position="392"/>
    </location>
</feature>
<feature type="compositionally biased region" description="Basic and acidic residues" evidence="1">
    <location>
        <begin position="44"/>
        <end position="55"/>
    </location>
</feature>
<dbReference type="EMBL" id="LGUA01000001">
    <property type="protein sequence ID" value="OAX85604.1"/>
    <property type="molecule type" value="Genomic_DNA"/>
</dbReference>
<feature type="compositionally biased region" description="Acidic residues" evidence="1">
    <location>
        <begin position="11"/>
        <end position="21"/>
    </location>
</feature>
<sequence>MQASRKRTAPDDGEEEQEEQEQQPPRKLPERRSRASAVNYNVREYYRGMRFDHAGGHTSKISSKEPRKKDTPRTLGNTGPDGSHLGTQPTCTHPTLPPSTPTPMWESCFSCIKELCQNPRMTRCKKEPDDPRCFQCMVTNDMCVKIPTKLAPRVVKIQEIATSIISCPRTVGWSNQLSKWENSLRVEFKIFRGEMEAYTTDDDGSISATSPEAKLSIPAHPSTPSPAKTRISFATAPLATLARPKSEVMLPRIVERSSAPASSVSPFPQPTNKDDEDLKHPRPSTPHSLQSSNDPTPVTQIGASHRPFTADSNVFGFPARATAEENNRQDTQPASSDLNNVPFATGAEWLTMFGSIERQLARIADALEAKNRSENGGNRSGNRMNASQAYWE</sequence>
<feature type="compositionally biased region" description="Low complexity" evidence="1">
    <location>
        <begin position="374"/>
        <end position="392"/>
    </location>
</feature>
<comment type="caution">
    <text evidence="2">The sequence shown here is derived from an EMBL/GenBank/DDBJ whole genome shotgun (WGS) entry which is preliminary data.</text>
</comment>
<evidence type="ECO:0000313" key="3">
    <source>
        <dbReference type="Proteomes" id="UP000091918"/>
    </source>
</evidence>
<feature type="compositionally biased region" description="Basic and acidic residues" evidence="1">
    <location>
        <begin position="62"/>
        <end position="72"/>
    </location>
</feature>
<dbReference type="Proteomes" id="UP000091918">
    <property type="component" value="Unassembled WGS sequence"/>
</dbReference>
<evidence type="ECO:0000256" key="1">
    <source>
        <dbReference type="SAM" id="MobiDB-lite"/>
    </source>
</evidence>
<dbReference type="OrthoDB" id="4187501at2759"/>
<organism evidence="2 3">
    <name type="scientific">Emergomyces africanus</name>
    <dbReference type="NCBI Taxonomy" id="1955775"/>
    <lineage>
        <taxon>Eukaryota</taxon>
        <taxon>Fungi</taxon>
        <taxon>Dikarya</taxon>
        <taxon>Ascomycota</taxon>
        <taxon>Pezizomycotina</taxon>
        <taxon>Eurotiomycetes</taxon>
        <taxon>Eurotiomycetidae</taxon>
        <taxon>Onygenales</taxon>
        <taxon>Ajellomycetaceae</taxon>
        <taxon>Emergomyces</taxon>
    </lineage>
</organism>
<feature type="region of interest" description="Disordered" evidence="1">
    <location>
        <begin position="257"/>
        <end position="304"/>
    </location>
</feature>
<reference evidence="2 3" key="1">
    <citation type="submission" date="2015-07" db="EMBL/GenBank/DDBJ databases">
        <title>Emmonsia species relationships and genome sequence.</title>
        <authorList>
            <person name="Cuomo C.A."/>
            <person name="Schwartz I.S."/>
            <person name="Kenyon C."/>
            <person name="de Hoog G.S."/>
            <person name="Govender N.P."/>
            <person name="Botha A."/>
            <person name="Moreno L."/>
            <person name="de Vries M."/>
            <person name="Munoz J.F."/>
            <person name="Stielow J.B."/>
        </authorList>
    </citation>
    <scope>NUCLEOTIDE SEQUENCE [LARGE SCALE GENOMIC DNA]</scope>
    <source>
        <strain evidence="2 3">CBS 136260</strain>
    </source>
</reference>
<feature type="region of interest" description="Disordered" evidence="1">
    <location>
        <begin position="1"/>
        <end position="97"/>
    </location>
</feature>
<accession>A0A1B7P988</accession>
<keyword evidence="3" id="KW-1185">Reference proteome</keyword>
<evidence type="ECO:0000313" key="2">
    <source>
        <dbReference type="EMBL" id="OAX85604.1"/>
    </source>
</evidence>
<feature type="compositionally biased region" description="Polar residues" evidence="1">
    <location>
        <begin position="285"/>
        <end position="302"/>
    </location>
</feature>
<dbReference type="AlphaFoldDB" id="A0A1B7P988"/>
<name>A0A1B7P988_9EURO</name>
<feature type="region of interest" description="Disordered" evidence="1">
    <location>
        <begin position="200"/>
        <end position="229"/>
    </location>
</feature>